<evidence type="ECO:0000256" key="1">
    <source>
        <dbReference type="SAM" id="Phobius"/>
    </source>
</evidence>
<evidence type="ECO:0000313" key="2">
    <source>
        <dbReference type="EMBL" id="KKK97354.1"/>
    </source>
</evidence>
<name>A0A0F9C4I8_9ZZZZ</name>
<dbReference type="AlphaFoldDB" id="A0A0F9C4I8"/>
<feature type="transmembrane region" description="Helical" evidence="1">
    <location>
        <begin position="12"/>
        <end position="32"/>
    </location>
</feature>
<dbReference type="SUPFAM" id="SSF57938">
    <property type="entry name" value="DnaJ/Hsp40 cysteine-rich domain"/>
    <property type="match status" value="1"/>
</dbReference>
<reference evidence="2" key="1">
    <citation type="journal article" date="2015" name="Nature">
        <title>Complex archaea that bridge the gap between prokaryotes and eukaryotes.</title>
        <authorList>
            <person name="Spang A."/>
            <person name="Saw J.H."/>
            <person name="Jorgensen S.L."/>
            <person name="Zaremba-Niedzwiedzka K."/>
            <person name="Martijn J."/>
            <person name="Lind A.E."/>
            <person name="van Eijk R."/>
            <person name="Schleper C."/>
            <person name="Guy L."/>
            <person name="Ettema T.J."/>
        </authorList>
    </citation>
    <scope>NUCLEOTIDE SEQUENCE</scope>
</reference>
<gene>
    <name evidence="2" type="ORF">LCGC14_2653570</name>
</gene>
<organism evidence="2">
    <name type="scientific">marine sediment metagenome</name>
    <dbReference type="NCBI Taxonomy" id="412755"/>
    <lineage>
        <taxon>unclassified sequences</taxon>
        <taxon>metagenomes</taxon>
        <taxon>ecological metagenomes</taxon>
    </lineage>
</organism>
<keyword evidence="1" id="KW-1133">Transmembrane helix</keyword>
<comment type="caution">
    <text evidence="2">The sequence shown here is derived from an EMBL/GenBank/DDBJ whole genome shotgun (WGS) entry which is preliminary data.</text>
</comment>
<keyword evidence="1" id="KW-0472">Membrane</keyword>
<protein>
    <submittedName>
        <fullName evidence="2">Uncharacterized protein</fullName>
    </submittedName>
</protein>
<dbReference type="EMBL" id="LAZR01046088">
    <property type="protein sequence ID" value="KKK97354.1"/>
    <property type="molecule type" value="Genomic_DNA"/>
</dbReference>
<accession>A0A0F9C4I8</accession>
<proteinExistence type="predicted"/>
<dbReference type="InterPro" id="IPR036410">
    <property type="entry name" value="HSP_DnaJ_Cys-rich_dom_sf"/>
</dbReference>
<keyword evidence="1" id="KW-0812">Transmembrane</keyword>
<sequence>MEGFERFIDDYGTCLVLATMALLTITIIYTMLPIKKYQPERLTVRFVCYLCRGNGEAGNDPEFDCSPCKGTGIISYEIRVGHSIFDDYSSRLDFRANLNEYQINRFIGFQTPK</sequence>